<dbReference type="Gene3D" id="3.50.50.60">
    <property type="entry name" value="FAD/NAD(P)-binding domain"/>
    <property type="match status" value="1"/>
</dbReference>
<protein>
    <submittedName>
        <fullName evidence="2">Protoporphyrinogen oxidase</fullName>
    </submittedName>
</protein>
<sequence length="462" mass="52083">MHSDRRPLIIGAGPAGLTASLELAKNGVAAQVFEASSNVGGLARTPGEHGFRVDPGGHRFFTKNEQILELWKSLLPAEEWHSVSRRSAMLVDGHFVPYPLLGRNLLTQLGYGRGARGLGSLLWSRLRRGGRSLDDSATFLEWGRYQFGNYWYRMFFDGYVRKTWLAEPAQLTSDWAEQRIKPIVWGGRDAMAADAFLYPRRGPGQLWDAAAAELAKFGVEPSLDSPVAKLGFDGRRWTVELRDGGSATGDAVFSSMPLQMLVNALEPAPPQHIWEAAAQLKHRGLITVAVALGQRRELPFNWVYTPGMDLRVGRIQNYRQWSDDLTPPEWDGTYLGFEYFIGAGSALWAADDDYMRQMVESDLHTLGFDPSAIERVMVVRSQFAYPICNPAMETSVAQIRDYLRKHYPSLHPIGRNGMHRYDNQDHAMLSAMHSVKRYFGESVDPWQVNKERRYHESGLLKV</sequence>
<evidence type="ECO:0000313" key="2">
    <source>
        <dbReference type="EMBL" id="KUI14439.1"/>
    </source>
</evidence>
<dbReference type="InterPro" id="IPR002937">
    <property type="entry name" value="Amino_oxidase"/>
</dbReference>
<dbReference type="EMBL" id="LQIR01000023">
    <property type="protein sequence ID" value="KUI14439.1"/>
    <property type="molecule type" value="Genomic_DNA"/>
</dbReference>
<keyword evidence="3" id="KW-1185">Reference proteome</keyword>
<reference evidence="2 3" key="1">
    <citation type="submission" date="2016-01" db="EMBL/GenBank/DDBJ databases">
        <authorList>
            <consortium name="TB Trials Study Group"/>
            <person name="Sutton G."/>
            <person name="Brinkac L."/>
            <person name="Sanka R."/>
            <person name="Adams M."/>
            <person name="Lau E.L."/>
            <person name="Macaden R."/>
            <person name="Grewal H.M.S."/>
        </authorList>
    </citation>
    <scope>NUCLEOTIDE SEQUENCE [LARGE SCALE GENOMIC DNA]</scope>
    <source>
        <strain evidence="2 3">IS-1744</strain>
    </source>
</reference>
<accession>A0A124EPC1</accession>
<name>A0A124EPC1_9MYCO</name>
<dbReference type="Pfam" id="PF01593">
    <property type="entry name" value="Amino_oxidase"/>
    <property type="match status" value="1"/>
</dbReference>
<organism evidence="2 3">
    <name type="scientific">Mycobacterium lehmannii</name>
    <dbReference type="NCBI Taxonomy" id="2048550"/>
    <lineage>
        <taxon>Bacteria</taxon>
        <taxon>Bacillati</taxon>
        <taxon>Actinomycetota</taxon>
        <taxon>Actinomycetes</taxon>
        <taxon>Mycobacteriales</taxon>
        <taxon>Mycobacteriaceae</taxon>
        <taxon>Mycobacterium</taxon>
    </lineage>
</organism>
<gene>
    <name evidence="2" type="ORF">AU192_14500</name>
</gene>
<dbReference type="Proteomes" id="UP000053707">
    <property type="component" value="Unassembled WGS sequence"/>
</dbReference>
<proteinExistence type="predicted"/>
<evidence type="ECO:0000313" key="3">
    <source>
        <dbReference type="Proteomes" id="UP000053707"/>
    </source>
</evidence>
<dbReference type="GO" id="GO:0005829">
    <property type="term" value="C:cytosol"/>
    <property type="evidence" value="ECO:0007669"/>
    <property type="project" value="TreeGrafter"/>
</dbReference>
<evidence type="ECO:0000259" key="1">
    <source>
        <dbReference type="Pfam" id="PF01593"/>
    </source>
</evidence>
<dbReference type="RefSeq" id="WP_064396884.1">
    <property type="nucleotide sequence ID" value="NZ_LQIR01000023.1"/>
</dbReference>
<dbReference type="GO" id="GO:0016491">
    <property type="term" value="F:oxidoreductase activity"/>
    <property type="evidence" value="ECO:0007669"/>
    <property type="project" value="InterPro"/>
</dbReference>
<dbReference type="PANTHER" id="PTHR21197">
    <property type="entry name" value="UDP-GALACTOPYRANOSE MUTASE"/>
    <property type="match status" value="1"/>
</dbReference>
<dbReference type="PANTHER" id="PTHR21197:SF0">
    <property type="entry name" value="UDP-GALACTOPYRANOSE MUTASE"/>
    <property type="match status" value="1"/>
</dbReference>
<dbReference type="NCBIfam" id="NF005547">
    <property type="entry name" value="PRK07208.1-3"/>
    <property type="match status" value="1"/>
</dbReference>
<dbReference type="GO" id="GO:0008767">
    <property type="term" value="F:UDP-galactopyranose mutase activity"/>
    <property type="evidence" value="ECO:0007669"/>
    <property type="project" value="TreeGrafter"/>
</dbReference>
<dbReference type="InterPro" id="IPR036188">
    <property type="entry name" value="FAD/NAD-bd_sf"/>
</dbReference>
<dbReference type="AlphaFoldDB" id="A0A124EPC1"/>
<dbReference type="SUPFAM" id="SSF51905">
    <property type="entry name" value="FAD/NAD(P)-binding domain"/>
    <property type="match status" value="1"/>
</dbReference>
<dbReference type="PRINTS" id="PR00419">
    <property type="entry name" value="ADXRDTASE"/>
</dbReference>
<feature type="domain" description="Amine oxidase" evidence="1">
    <location>
        <begin position="15"/>
        <end position="294"/>
    </location>
</feature>
<dbReference type="GO" id="GO:0050660">
    <property type="term" value="F:flavin adenine dinucleotide binding"/>
    <property type="evidence" value="ECO:0007669"/>
    <property type="project" value="TreeGrafter"/>
</dbReference>
<comment type="caution">
    <text evidence="2">The sequence shown here is derived from an EMBL/GenBank/DDBJ whole genome shotgun (WGS) entry which is preliminary data.</text>
</comment>